<dbReference type="InterPro" id="IPR011051">
    <property type="entry name" value="RmlC_Cupin_sf"/>
</dbReference>
<sequence>MLNHRSVLINTSELSIIHEKMPPKTSEVRHYHQQAKQFFFVVSGQATIEVNEELIELNEQEGVEISPNIPHQMFNKSERDIEFIVVSAPTSKGDRILAE</sequence>
<dbReference type="Gene3D" id="2.60.120.10">
    <property type="entry name" value="Jelly Rolls"/>
    <property type="match status" value="1"/>
</dbReference>
<dbReference type="OrthoDB" id="9806121at2"/>
<dbReference type="GO" id="GO:0046872">
    <property type="term" value="F:metal ion binding"/>
    <property type="evidence" value="ECO:0007669"/>
    <property type="project" value="UniProtKB-KW"/>
</dbReference>
<name>G7W6P8_DESOD</name>
<reference evidence="3 4" key="2">
    <citation type="journal article" date="2012" name="J. Bacteriol.">
        <title>Complete genome sequences of Desulfosporosinus orientis DSM765T, Desulfosporosinus youngiae DSM17734T, Desulfosporosinus meridiei DSM13257T, and Desulfosporosinus acidiphilus DSM22704T.</title>
        <authorList>
            <person name="Pester M."/>
            <person name="Brambilla E."/>
            <person name="Alazard D."/>
            <person name="Rattei T."/>
            <person name="Weinmaier T."/>
            <person name="Han J."/>
            <person name="Lucas S."/>
            <person name="Lapidus A."/>
            <person name="Cheng J.F."/>
            <person name="Goodwin L."/>
            <person name="Pitluck S."/>
            <person name="Peters L."/>
            <person name="Ovchinnikova G."/>
            <person name="Teshima H."/>
            <person name="Detter J.C."/>
            <person name="Han C.S."/>
            <person name="Tapia R."/>
            <person name="Land M.L."/>
            <person name="Hauser L."/>
            <person name="Kyrpides N.C."/>
            <person name="Ivanova N.N."/>
            <person name="Pagani I."/>
            <person name="Huntmann M."/>
            <person name="Wei C.L."/>
            <person name="Davenport K.W."/>
            <person name="Daligault H."/>
            <person name="Chain P.S."/>
            <person name="Chen A."/>
            <person name="Mavromatis K."/>
            <person name="Markowitz V."/>
            <person name="Szeto E."/>
            <person name="Mikhailova N."/>
            <person name="Pati A."/>
            <person name="Wagner M."/>
            <person name="Woyke T."/>
            <person name="Ollivier B."/>
            <person name="Klenk H.P."/>
            <person name="Spring S."/>
            <person name="Loy A."/>
        </authorList>
    </citation>
    <scope>NUCLEOTIDE SEQUENCE [LARGE SCALE GENOMIC DNA]</scope>
    <source>
        <strain evidence="4">ATCC 19365 / DSM 765 / NCIMB 8382 / VKM B-1628</strain>
    </source>
</reference>
<keyword evidence="4" id="KW-1185">Reference proteome</keyword>
<organism evidence="3 4">
    <name type="scientific">Desulfosporosinus orientis (strain ATCC 19365 / DSM 765 / NCIMB 8382 / VKM B-1628 / Singapore I)</name>
    <name type="common">Desulfotomaculum orientis</name>
    <dbReference type="NCBI Taxonomy" id="768706"/>
    <lineage>
        <taxon>Bacteria</taxon>
        <taxon>Bacillati</taxon>
        <taxon>Bacillota</taxon>
        <taxon>Clostridia</taxon>
        <taxon>Eubacteriales</taxon>
        <taxon>Desulfitobacteriaceae</taxon>
        <taxon>Desulfosporosinus</taxon>
    </lineage>
</organism>
<dbReference type="eggNOG" id="COG0662">
    <property type="taxonomic scope" value="Bacteria"/>
</dbReference>
<dbReference type="RefSeq" id="WP_014185988.1">
    <property type="nucleotide sequence ID" value="NC_016584.1"/>
</dbReference>
<gene>
    <name evidence="3" type="ordered locus">Desor_3712</name>
</gene>
<dbReference type="GO" id="GO:0016853">
    <property type="term" value="F:isomerase activity"/>
    <property type="evidence" value="ECO:0007669"/>
    <property type="project" value="UniProtKB-KW"/>
</dbReference>
<reference evidence="4" key="1">
    <citation type="submission" date="2011-11" db="EMBL/GenBank/DDBJ databases">
        <title>Complete sequence of Desulfosporosinus orientis DSM 765.</title>
        <authorList>
            <person name="Lucas S."/>
            <person name="Han J."/>
            <person name="Lapidus A."/>
            <person name="Cheng J.-F."/>
            <person name="Goodwin L."/>
            <person name="Pitluck S."/>
            <person name="Peters L."/>
            <person name="Ovchinnikova G."/>
            <person name="Teshima H."/>
            <person name="Detter J.C."/>
            <person name="Han C."/>
            <person name="Tapia R."/>
            <person name="Land M."/>
            <person name="Hauser L."/>
            <person name="Kyrpides N."/>
            <person name="Ivanova N."/>
            <person name="Pagani I."/>
            <person name="Pester M."/>
            <person name="Spring S."/>
            <person name="Ollivier B."/>
            <person name="Rattei T."/>
            <person name="Klenk H.-P."/>
            <person name="Wagner M."/>
            <person name="Loy A."/>
            <person name="Woyke T."/>
        </authorList>
    </citation>
    <scope>NUCLEOTIDE SEQUENCE [LARGE SCALE GENOMIC DNA]</scope>
    <source>
        <strain evidence="4">ATCC 19365 / DSM 765 / NCIMB 8382 / VKM B-1628</strain>
    </source>
</reference>
<evidence type="ECO:0000313" key="3">
    <source>
        <dbReference type="EMBL" id="AET69180.1"/>
    </source>
</evidence>
<dbReference type="HOGENOM" id="CLU_145430_0_0_9"/>
<dbReference type="Proteomes" id="UP000006346">
    <property type="component" value="Chromosome"/>
</dbReference>
<dbReference type="PANTHER" id="PTHR35848">
    <property type="entry name" value="OXALATE-BINDING PROTEIN"/>
    <property type="match status" value="1"/>
</dbReference>
<dbReference type="SUPFAM" id="SSF51182">
    <property type="entry name" value="RmlC-like cupins"/>
    <property type="match status" value="1"/>
</dbReference>
<dbReference type="AlphaFoldDB" id="G7W6P8"/>
<protein>
    <submittedName>
        <fullName evidence="3">Mannose-6-phosphate isomerase</fullName>
    </submittedName>
</protein>
<dbReference type="InterPro" id="IPR014710">
    <property type="entry name" value="RmlC-like_jellyroll"/>
</dbReference>
<dbReference type="InterPro" id="IPR051610">
    <property type="entry name" value="GPI/OXD"/>
</dbReference>
<dbReference type="EMBL" id="CP003108">
    <property type="protein sequence ID" value="AET69180.1"/>
    <property type="molecule type" value="Genomic_DNA"/>
</dbReference>
<dbReference type="Pfam" id="PF07883">
    <property type="entry name" value="Cupin_2"/>
    <property type="match status" value="1"/>
</dbReference>
<dbReference type="InterPro" id="IPR013096">
    <property type="entry name" value="Cupin_2"/>
</dbReference>
<evidence type="ECO:0000259" key="2">
    <source>
        <dbReference type="Pfam" id="PF07883"/>
    </source>
</evidence>
<dbReference type="STRING" id="768706.Desor_3712"/>
<evidence type="ECO:0000256" key="1">
    <source>
        <dbReference type="ARBA" id="ARBA00022723"/>
    </source>
</evidence>
<feature type="domain" description="Cupin type-2" evidence="2">
    <location>
        <begin position="19"/>
        <end position="86"/>
    </location>
</feature>
<keyword evidence="1" id="KW-0479">Metal-binding</keyword>
<accession>G7W6P8</accession>
<dbReference type="PANTHER" id="PTHR35848:SF9">
    <property type="entry name" value="SLL1358 PROTEIN"/>
    <property type="match status" value="1"/>
</dbReference>
<dbReference type="PATRIC" id="fig|768706.3.peg.3739"/>
<dbReference type="KEGG" id="dor:Desor_3712"/>
<evidence type="ECO:0000313" key="4">
    <source>
        <dbReference type="Proteomes" id="UP000006346"/>
    </source>
</evidence>
<proteinExistence type="predicted"/>
<keyword evidence="3" id="KW-0413">Isomerase</keyword>